<feature type="signal peptide" evidence="1">
    <location>
        <begin position="1"/>
        <end position="15"/>
    </location>
</feature>
<gene>
    <name evidence="2" type="ORF">ACFQY0_06890</name>
</gene>
<evidence type="ECO:0000256" key="1">
    <source>
        <dbReference type="SAM" id="SignalP"/>
    </source>
</evidence>
<comment type="caution">
    <text evidence="2">The sequence shown here is derived from an EMBL/GenBank/DDBJ whole genome shotgun (WGS) entry which is preliminary data.</text>
</comment>
<organism evidence="2 3">
    <name type="scientific">Haloferula chungangensis</name>
    <dbReference type="NCBI Taxonomy" id="1048331"/>
    <lineage>
        <taxon>Bacteria</taxon>
        <taxon>Pseudomonadati</taxon>
        <taxon>Verrucomicrobiota</taxon>
        <taxon>Verrucomicrobiia</taxon>
        <taxon>Verrucomicrobiales</taxon>
        <taxon>Verrucomicrobiaceae</taxon>
        <taxon>Haloferula</taxon>
    </lineage>
</organism>
<sequence length="735" mass="77957">MKLISLLLGSLLGTAASQNLIINGDFEAGDSGFSSQYLSTTNLTPAETYAVLSNPRTGNGAFSAIGDHTTGTGLMLVVNGSTRDDSPHAWSQTVETRTQTDYVFSLWVSNVFGSSPGEFFVRINGSQLGDAIEVPAELGKWTPIERVWSSEDDASATIEIVFTSRAFGGNDTALDDFSFVSLPGSAPCLPDDPALADLSELHAEVIVPGNANPFLAGQADGASTKGDSVPQQSPVLASEVAPGDILSFSATGSVSFGGASNPTTLPDGSGLYSSSSALGIAGYSGANSLPVDALVGVFLSDAIPANPAPDEFVYPPEARNFEVLAPGLRQIFFIGDGVNDAGTRQQFVVPPGATRLFLGSSDGFGWYNNSGEFEVSICRLSSSIFGPRLGPTTIRFDQPSYTIDLGEEVSGNLVMEPIPEGGLYSQGMTVTLRSRDGTLAGLITPQAAALLDSDGPLLNAQGVNSAATGTAGIKGSGFFSQDRTVSINPVLSNFRATDLSPGTYDLAIEPWNELGPTEDIFVTGLCLTLDPYITFGTATIEVIGTLLPEITISGQITVQKQTGLLEQRLTLVNNSGRVLNGFRLFVDDLPEGVILWNAHGEIDGVPYVDYFGEIAAGATFELLLEFYRPSRDPNFTPSFRLGPVDSLPPQPSTNPLQLDLRVVRKTASGIIVEFLTEKDQNYTIEYSSDMHHWNVSMPPIIGTGERIQWLDQGPPKTESVPTDSRFYRVTNTPAP</sequence>
<name>A0ABW2L3J7_9BACT</name>
<reference evidence="3" key="1">
    <citation type="journal article" date="2019" name="Int. J. Syst. Evol. Microbiol.">
        <title>The Global Catalogue of Microorganisms (GCM) 10K type strain sequencing project: providing services to taxonomists for standard genome sequencing and annotation.</title>
        <authorList>
            <consortium name="The Broad Institute Genomics Platform"/>
            <consortium name="The Broad Institute Genome Sequencing Center for Infectious Disease"/>
            <person name="Wu L."/>
            <person name="Ma J."/>
        </authorList>
    </citation>
    <scope>NUCLEOTIDE SEQUENCE [LARGE SCALE GENOMIC DNA]</scope>
    <source>
        <strain evidence="3">CGMCC 4.1467</strain>
    </source>
</reference>
<proteinExistence type="predicted"/>
<dbReference type="EMBL" id="JBHTBS010000003">
    <property type="protein sequence ID" value="MFC7336897.1"/>
    <property type="molecule type" value="Genomic_DNA"/>
</dbReference>
<dbReference type="RefSeq" id="WP_379710700.1">
    <property type="nucleotide sequence ID" value="NZ_JBHTBS010000003.1"/>
</dbReference>
<dbReference type="Gene3D" id="2.60.120.430">
    <property type="entry name" value="Galactose-binding lectin"/>
    <property type="match status" value="1"/>
</dbReference>
<evidence type="ECO:0008006" key="4">
    <source>
        <dbReference type="Google" id="ProtNLM"/>
    </source>
</evidence>
<evidence type="ECO:0000313" key="3">
    <source>
        <dbReference type="Proteomes" id="UP001596472"/>
    </source>
</evidence>
<keyword evidence="3" id="KW-1185">Reference proteome</keyword>
<feature type="chain" id="PRO_5045771823" description="CBM-cenC domain-containing protein" evidence="1">
    <location>
        <begin position="16"/>
        <end position="735"/>
    </location>
</feature>
<accession>A0ABW2L3J7</accession>
<dbReference type="Proteomes" id="UP001596472">
    <property type="component" value="Unassembled WGS sequence"/>
</dbReference>
<dbReference type="Gene3D" id="2.60.120.260">
    <property type="entry name" value="Galactose-binding domain-like"/>
    <property type="match status" value="1"/>
</dbReference>
<protein>
    <recommendedName>
        <fullName evidence="4">CBM-cenC domain-containing protein</fullName>
    </recommendedName>
</protein>
<evidence type="ECO:0000313" key="2">
    <source>
        <dbReference type="EMBL" id="MFC7336897.1"/>
    </source>
</evidence>
<keyword evidence="1" id="KW-0732">Signal</keyword>